<dbReference type="EC" id="3.2.2.20" evidence="1"/>
<dbReference type="PANTHER" id="PTHR30037">
    <property type="entry name" value="DNA-3-METHYLADENINE GLYCOSYLASE 1"/>
    <property type="match status" value="1"/>
</dbReference>
<dbReference type="Proteomes" id="UP000697472">
    <property type="component" value="Unassembled WGS sequence"/>
</dbReference>
<dbReference type="InterPro" id="IPR005019">
    <property type="entry name" value="Adenine_glyco"/>
</dbReference>
<evidence type="ECO:0000313" key="1">
    <source>
        <dbReference type="EMBL" id="MBM7641944.1"/>
    </source>
</evidence>
<dbReference type="Pfam" id="PF03352">
    <property type="entry name" value="Adenine_glyco"/>
    <property type="match status" value="1"/>
</dbReference>
<dbReference type="EMBL" id="JAFBEH010000002">
    <property type="protein sequence ID" value="MBM7641944.1"/>
    <property type="molecule type" value="Genomic_DNA"/>
</dbReference>
<accession>A0ABS2PR19</accession>
<keyword evidence="2" id="KW-1185">Reference proteome</keyword>
<evidence type="ECO:0000313" key="2">
    <source>
        <dbReference type="Proteomes" id="UP000697472"/>
    </source>
</evidence>
<proteinExistence type="predicted"/>
<sequence>MKRCGWVPVENDLYRDYHDQEWGKPLHDDQALFELLCLESYQSGLSWLTVLKKRTAFRQVFHSYQIDRVADFSEEEMAAALENPAIIRHRLKLEATVNNAKAIQRLQAEVGSFSDYIWSFVDHKPLVNQVSTYLDRPSQTELSQKIAKDLKKRGFKFLGPTTIYSFLQAAGLINDHEDSCAFK</sequence>
<dbReference type="SUPFAM" id="SSF48150">
    <property type="entry name" value="DNA-glycosylase"/>
    <property type="match status" value="1"/>
</dbReference>
<keyword evidence="1" id="KW-0326">Glycosidase</keyword>
<reference evidence="1 2" key="1">
    <citation type="submission" date="2021-01" db="EMBL/GenBank/DDBJ databases">
        <title>Genomic Encyclopedia of Type Strains, Phase IV (KMG-IV): sequencing the most valuable type-strain genomes for metagenomic binning, comparative biology and taxonomic classification.</title>
        <authorList>
            <person name="Goeker M."/>
        </authorList>
    </citation>
    <scope>NUCLEOTIDE SEQUENCE [LARGE SCALE GENOMIC DNA]</scope>
    <source>
        <strain evidence="1 2">DSM 27382</strain>
    </source>
</reference>
<dbReference type="InterPro" id="IPR052891">
    <property type="entry name" value="DNA-3mA_glycosylase"/>
</dbReference>
<gene>
    <name evidence="1" type="ORF">JOC28_000232</name>
</gene>
<organism evidence="1 2">
    <name type="scientific">Streptococcus loxodontisalivarius</name>
    <dbReference type="NCBI Taxonomy" id="1349415"/>
    <lineage>
        <taxon>Bacteria</taxon>
        <taxon>Bacillati</taxon>
        <taxon>Bacillota</taxon>
        <taxon>Bacilli</taxon>
        <taxon>Lactobacillales</taxon>
        <taxon>Streptococcaceae</taxon>
        <taxon>Streptococcus</taxon>
    </lineage>
</organism>
<keyword evidence="1" id="KW-0378">Hydrolase</keyword>
<name>A0ABS2PR19_9STRE</name>
<comment type="caution">
    <text evidence="1">The sequence shown here is derived from an EMBL/GenBank/DDBJ whole genome shotgun (WGS) entry which is preliminary data.</text>
</comment>
<dbReference type="GO" id="GO:0008725">
    <property type="term" value="F:DNA-3-methyladenine glycosylase activity"/>
    <property type="evidence" value="ECO:0007669"/>
    <property type="project" value="UniProtKB-EC"/>
</dbReference>
<dbReference type="RefSeq" id="WP_205008811.1">
    <property type="nucleotide sequence ID" value="NZ_JAFBEH010000002.1"/>
</dbReference>
<protein>
    <submittedName>
        <fullName evidence="1">DNA-3-methyladenine glycosylase I</fullName>
        <ecNumber evidence="1">3.2.2.20</ecNumber>
    </submittedName>
</protein>
<dbReference type="PANTHER" id="PTHR30037:SF4">
    <property type="entry name" value="DNA-3-METHYLADENINE GLYCOSYLASE I"/>
    <property type="match status" value="1"/>
</dbReference>
<dbReference type="Gene3D" id="1.10.340.30">
    <property type="entry name" value="Hypothetical protein, domain 2"/>
    <property type="match status" value="1"/>
</dbReference>
<dbReference type="InterPro" id="IPR011257">
    <property type="entry name" value="DNA_glycosylase"/>
</dbReference>